<name>A0AAE0SPA5_9BIVA</name>
<comment type="caution">
    <text evidence="2">The sequence shown here is derived from an EMBL/GenBank/DDBJ whole genome shotgun (WGS) entry which is preliminary data.</text>
</comment>
<dbReference type="Pfam" id="PF12974">
    <property type="entry name" value="Phosphonate-bd"/>
    <property type="match status" value="1"/>
</dbReference>
<dbReference type="Gene3D" id="3.40.190.10">
    <property type="entry name" value="Periplasmic binding protein-like II"/>
    <property type="match status" value="2"/>
</dbReference>
<sequence>MSEKQYADSSEDKSSPSPTHVLIEKNPINKANNNKKAMSWSFSNSEDEQTTCCEGTFFTMPETDTKKCLRLITYMSPGLPVELFETIRDYLEQVTGLEASLLYESRFDGPTLDRINPFTEDEVDIGFMSSTAFVRQLKNGNKHVKLCNAAAYHLHRKNTGRPIYFGDVIIRKDDETKYKEFYDLRGHKWAYDKENSLSGNLIVLDHLKKMGFNSTFFGNILVSGSHLNSIKMVLDHAVDAASIDSSVLAAYFNQHPDQQKKLVVLTSLGPCPSYPIVFNTRLPDDLKETITAALLEMGKKPDWTHRLNSFKVGGFLPTDMALYDMQTEITESIKGLSISTAYY</sequence>
<dbReference type="SUPFAM" id="SSF53850">
    <property type="entry name" value="Periplasmic binding protein-like II"/>
    <property type="match status" value="1"/>
</dbReference>
<accession>A0AAE0SPA5</accession>
<proteinExistence type="predicted"/>
<reference evidence="2" key="3">
    <citation type="submission" date="2023-05" db="EMBL/GenBank/DDBJ databases">
        <authorList>
            <person name="Smith C.H."/>
        </authorList>
    </citation>
    <scope>NUCLEOTIDE SEQUENCE</scope>
    <source>
        <strain evidence="2">CHS0354</strain>
        <tissue evidence="2">Mantle</tissue>
    </source>
</reference>
<keyword evidence="3" id="KW-1185">Reference proteome</keyword>
<evidence type="ECO:0000313" key="2">
    <source>
        <dbReference type="EMBL" id="KAK3595762.1"/>
    </source>
</evidence>
<dbReference type="EMBL" id="JAEAOA010001512">
    <property type="protein sequence ID" value="KAK3595762.1"/>
    <property type="molecule type" value="Genomic_DNA"/>
</dbReference>
<organism evidence="2 3">
    <name type="scientific">Potamilus streckersoni</name>
    <dbReference type="NCBI Taxonomy" id="2493646"/>
    <lineage>
        <taxon>Eukaryota</taxon>
        <taxon>Metazoa</taxon>
        <taxon>Spiralia</taxon>
        <taxon>Lophotrochozoa</taxon>
        <taxon>Mollusca</taxon>
        <taxon>Bivalvia</taxon>
        <taxon>Autobranchia</taxon>
        <taxon>Heteroconchia</taxon>
        <taxon>Palaeoheterodonta</taxon>
        <taxon>Unionida</taxon>
        <taxon>Unionoidea</taxon>
        <taxon>Unionidae</taxon>
        <taxon>Ambleminae</taxon>
        <taxon>Lampsilini</taxon>
        <taxon>Potamilus</taxon>
    </lineage>
</organism>
<feature type="compositionally biased region" description="Basic and acidic residues" evidence="1">
    <location>
        <begin position="1"/>
        <end position="14"/>
    </location>
</feature>
<dbReference type="Proteomes" id="UP001195483">
    <property type="component" value="Unassembled WGS sequence"/>
</dbReference>
<gene>
    <name evidence="2" type="ORF">CHS0354_025395</name>
</gene>
<dbReference type="PANTHER" id="PTHR35841:SF1">
    <property type="entry name" value="PHOSPHONATES-BINDING PERIPLASMIC PROTEIN"/>
    <property type="match status" value="1"/>
</dbReference>
<evidence type="ECO:0000313" key="3">
    <source>
        <dbReference type="Proteomes" id="UP001195483"/>
    </source>
</evidence>
<reference evidence="2" key="2">
    <citation type="journal article" date="2021" name="Genome Biol. Evol.">
        <title>Developing a high-quality reference genome for a parasitic bivalve with doubly uniparental inheritance (Bivalvia: Unionida).</title>
        <authorList>
            <person name="Smith C.H."/>
        </authorList>
    </citation>
    <scope>NUCLEOTIDE SEQUENCE</scope>
    <source>
        <strain evidence="2">CHS0354</strain>
        <tissue evidence="2">Mantle</tissue>
    </source>
</reference>
<dbReference type="AlphaFoldDB" id="A0AAE0SPA5"/>
<protein>
    <submittedName>
        <fullName evidence="2">Uncharacterized protein</fullName>
    </submittedName>
</protein>
<evidence type="ECO:0000256" key="1">
    <source>
        <dbReference type="SAM" id="MobiDB-lite"/>
    </source>
</evidence>
<dbReference type="PANTHER" id="PTHR35841">
    <property type="entry name" value="PHOSPHONATES-BINDING PERIPLASMIC PROTEIN"/>
    <property type="match status" value="1"/>
</dbReference>
<feature type="region of interest" description="Disordered" evidence="1">
    <location>
        <begin position="1"/>
        <end position="22"/>
    </location>
</feature>
<reference evidence="2" key="1">
    <citation type="journal article" date="2021" name="Genome Biol. Evol.">
        <title>A High-Quality Reference Genome for a Parasitic Bivalve with Doubly Uniparental Inheritance (Bivalvia: Unionida).</title>
        <authorList>
            <person name="Smith C.H."/>
        </authorList>
    </citation>
    <scope>NUCLEOTIDE SEQUENCE</scope>
    <source>
        <strain evidence="2">CHS0354</strain>
    </source>
</reference>